<accession>A0A4U1INY9</accession>
<evidence type="ECO:0000313" key="1">
    <source>
        <dbReference type="EMBL" id="TKC95818.1"/>
    </source>
</evidence>
<evidence type="ECO:0000313" key="2">
    <source>
        <dbReference type="Proteomes" id="UP000309215"/>
    </source>
</evidence>
<dbReference type="SUPFAM" id="SSF69279">
    <property type="entry name" value="Phage tail proteins"/>
    <property type="match status" value="1"/>
</dbReference>
<dbReference type="AlphaFoldDB" id="A0A4U1INY9"/>
<protein>
    <submittedName>
        <fullName evidence="1">Phage late control D family protein</fullName>
    </submittedName>
</protein>
<comment type="caution">
    <text evidence="1">The sequence shown here is derived from an EMBL/GenBank/DDBJ whole genome shotgun (WGS) entry which is preliminary data.</text>
</comment>
<dbReference type="Pfam" id="PF05954">
    <property type="entry name" value="Phage_GPD"/>
    <property type="match status" value="1"/>
</dbReference>
<keyword evidence="2" id="KW-1185">Reference proteome</keyword>
<name>A0A4U1INY9_9BACT</name>
<reference evidence="1 2" key="1">
    <citation type="submission" date="2019-04" db="EMBL/GenBank/DDBJ databases">
        <authorList>
            <person name="Li Y."/>
            <person name="Wang J."/>
        </authorList>
    </citation>
    <scope>NUCLEOTIDE SEQUENCE [LARGE SCALE GENOMIC DNA]</scope>
    <source>
        <strain evidence="1 2">DSM 14668</strain>
    </source>
</reference>
<dbReference type="Proteomes" id="UP000309215">
    <property type="component" value="Unassembled WGS sequence"/>
</dbReference>
<sequence length="381" mass="40770">MANALQILTDGVEAGEDSLCKSFGSIEIEESVDLPGAIEISLPLDGTPAGDLTRLTDPSIQPYANLCLVATAEEKPPECIFDGYVLSHKIHMETGTTSSTLKVWGQDASWLMNLDERAREWIGMTDGGVANEIFKEYGITPASENTEDDSPAHTESGHTLMQRATDIQFLKQLARRNGKLCRVACADRPGARIGYFGKPDLAAAPAVTLTLNPSTTATVHALDFEWDVARPSEVAAQQALFSDPDPSAARVETKDSGLPLLEARGLSDFISPGLGSIQAMGDRKPKALLTTTVDDAGELALRARSLLREAGFFVRCKGEADVSQLKAVLRAGMVVQIDGAGSIHSGKYFVWSVRHTIQPRSHKMSFVLVRNAVGSPPPGGA</sequence>
<dbReference type="EMBL" id="SSMQ01000093">
    <property type="protein sequence ID" value="TKC95818.1"/>
    <property type="molecule type" value="Genomic_DNA"/>
</dbReference>
<organism evidence="1 2">
    <name type="scientific">Polyangium fumosum</name>
    <dbReference type="NCBI Taxonomy" id="889272"/>
    <lineage>
        <taxon>Bacteria</taxon>
        <taxon>Pseudomonadati</taxon>
        <taxon>Myxococcota</taxon>
        <taxon>Polyangia</taxon>
        <taxon>Polyangiales</taxon>
        <taxon>Polyangiaceae</taxon>
        <taxon>Polyangium</taxon>
    </lineage>
</organism>
<dbReference type="OrthoDB" id="262740at2"/>
<gene>
    <name evidence="1" type="ORF">E8A74_46420</name>
</gene>
<proteinExistence type="predicted"/>
<dbReference type="RefSeq" id="WP_136935611.1">
    <property type="nucleotide sequence ID" value="NZ_SSMQ01000093.1"/>
</dbReference>